<dbReference type="EMBL" id="QUMU01000004">
    <property type="protein sequence ID" value="REG33243.1"/>
    <property type="molecule type" value="Genomic_DNA"/>
</dbReference>
<keyword evidence="3" id="KW-1185">Reference proteome</keyword>
<accession>A0ABX9K579</accession>
<comment type="caution">
    <text evidence="2">The sequence shown here is derived from an EMBL/GenBank/DDBJ whole genome shotgun (WGS) entry which is preliminary data.</text>
</comment>
<evidence type="ECO:0000313" key="3">
    <source>
        <dbReference type="Proteomes" id="UP000256345"/>
    </source>
</evidence>
<organism evidence="2 3">
    <name type="scientific">Archangium gephyra</name>
    <dbReference type="NCBI Taxonomy" id="48"/>
    <lineage>
        <taxon>Bacteria</taxon>
        <taxon>Pseudomonadati</taxon>
        <taxon>Myxococcota</taxon>
        <taxon>Myxococcia</taxon>
        <taxon>Myxococcales</taxon>
        <taxon>Cystobacterineae</taxon>
        <taxon>Archangiaceae</taxon>
        <taxon>Archangium</taxon>
    </lineage>
</organism>
<evidence type="ECO:0000256" key="1">
    <source>
        <dbReference type="SAM" id="MobiDB-lite"/>
    </source>
</evidence>
<evidence type="ECO:0000313" key="2">
    <source>
        <dbReference type="EMBL" id="REG33243.1"/>
    </source>
</evidence>
<protein>
    <recommendedName>
        <fullName evidence="4">DUF2171 domain-containing protein</fullName>
    </recommendedName>
</protein>
<sequence length="208" mass="23588">MSQRKIRAGMVVRCHNGEPLGRVLSVDDEGFVLERRVVVTREHRVRLDEVQALDEHGVVLTPDHGHPSARLEATDLVEVFWSSRRARDEQRPLEEREAPETLASHQMVAATEHAEAHTVQVERGSVPHPRYVPMSEEEPRRGTDAREDADTLHASPVVPPPRRWMRGPWSQGVKLPSGRRVRHYATHPLEAAASLLELLRGEKSPLRH</sequence>
<feature type="compositionally biased region" description="Basic and acidic residues" evidence="1">
    <location>
        <begin position="137"/>
        <end position="151"/>
    </location>
</feature>
<feature type="region of interest" description="Disordered" evidence="1">
    <location>
        <begin position="127"/>
        <end position="165"/>
    </location>
</feature>
<dbReference type="RefSeq" id="WP_147332864.1">
    <property type="nucleotide sequence ID" value="NZ_CP011509.1"/>
</dbReference>
<reference evidence="2 3" key="1">
    <citation type="submission" date="2018-08" db="EMBL/GenBank/DDBJ databases">
        <title>Genomic Encyclopedia of Archaeal and Bacterial Type Strains, Phase II (KMG-II): from individual species to whole genera.</title>
        <authorList>
            <person name="Goeker M."/>
        </authorList>
    </citation>
    <scope>NUCLEOTIDE SEQUENCE [LARGE SCALE GENOMIC DNA]</scope>
    <source>
        <strain evidence="2 3">DSM 2261</strain>
    </source>
</reference>
<proteinExistence type="predicted"/>
<name>A0ABX9K579_9BACT</name>
<evidence type="ECO:0008006" key="4">
    <source>
        <dbReference type="Google" id="ProtNLM"/>
    </source>
</evidence>
<gene>
    <name evidence="2" type="ORF">ATI61_104534</name>
</gene>
<dbReference type="Proteomes" id="UP000256345">
    <property type="component" value="Unassembled WGS sequence"/>
</dbReference>